<dbReference type="NCBIfam" id="TIGR00442">
    <property type="entry name" value="hisS"/>
    <property type="match status" value="1"/>
</dbReference>
<dbReference type="SUPFAM" id="SSF52954">
    <property type="entry name" value="Class II aaRS ABD-related"/>
    <property type="match status" value="1"/>
</dbReference>
<dbReference type="PANTHER" id="PTHR43707:SF1">
    <property type="entry name" value="HISTIDINE--TRNA LIGASE, MITOCHONDRIAL-RELATED"/>
    <property type="match status" value="1"/>
</dbReference>
<evidence type="ECO:0000256" key="7">
    <source>
        <dbReference type="ARBA" id="ARBA00022840"/>
    </source>
</evidence>
<dbReference type="EMBL" id="LNYH01000112">
    <property type="protein sequence ID" value="KTD19376.1"/>
    <property type="molecule type" value="Genomic_DNA"/>
</dbReference>
<proteinExistence type="inferred from homology"/>
<dbReference type="Pfam" id="PF03129">
    <property type="entry name" value="HGTP_anticodon"/>
    <property type="match status" value="1"/>
</dbReference>
<keyword evidence="6 11" id="KW-0547">Nucleotide-binding</keyword>
<evidence type="ECO:0000259" key="13">
    <source>
        <dbReference type="PROSITE" id="PS50862"/>
    </source>
</evidence>
<keyword evidence="7 11" id="KW-0067">ATP-binding</keyword>
<organism evidence="14 15">
    <name type="scientific">Legionella israelensis</name>
    <dbReference type="NCBI Taxonomy" id="454"/>
    <lineage>
        <taxon>Bacteria</taxon>
        <taxon>Pseudomonadati</taxon>
        <taxon>Pseudomonadota</taxon>
        <taxon>Gammaproteobacteria</taxon>
        <taxon>Legionellales</taxon>
        <taxon>Legionellaceae</taxon>
        <taxon>Legionella</taxon>
    </lineage>
</organism>
<comment type="similarity">
    <text evidence="2 11">Belongs to the class-II aminoacyl-tRNA synthetase family.</text>
</comment>
<evidence type="ECO:0000256" key="11">
    <source>
        <dbReference type="HAMAP-Rule" id="MF_00127"/>
    </source>
</evidence>
<dbReference type="GO" id="GO:0006427">
    <property type="term" value="P:histidyl-tRNA aminoacylation"/>
    <property type="evidence" value="ECO:0007669"/>
    <property type="project" value="UniProtKB-UniRule"/>
</dbReference>
<dbReference type="HAMAP" id="MF_00127">
    <property type="entry name" value="His_tRNA_synth"/>
    <property type="match status" value="1"/>
</dbReference>
<dbReference type="Gene3D" id="3.40.50.800">
    <property type="entry name" value="Anticodon-binding domain"/>
    <property type="match status" value="1"/>
</dbReference>
<dbReference type="EC" id="6.1.1.21" evidence="11"/>
<dbReference type="Gene3D" id="3.30.930.10">
    <property type="entry name" value="Bira Bifunctional Protein, Domain 2"/>
    <property type="match status" value="1"/>
</dbReference>
<feature type="binding site" evidence="12">
    <location>
        <position position="127"/>
    </location>
    <ligand>
        <name>L-histidine</name>
        <dbReference type="ChEBI" id="CHEBI:57595"/>
    </ligand>
</feature>
<evidence type="ECO:0000256" key="1">
    <source>
        <dbReference type="ARBA" id="ARBA00004496"/>
    </source>
</evidence>
<reference evidence="14 15" key="1">
    <citation type="submission" date="2015-11" db="EMBL/GenBank/DDBJ databases">
        <title>Genomic analysis of 38 Legionella species identifies large and diverse effector repertoires.</title>
        <authorList>
            <person name="Burstein D."/>
            <person name="Amaro F."/>
            <person name="Zusman T."/>
            <person name="Lifshitz Z."/>
            <person name="Cohen O."/>
            <person name="Gilbert J.A."/>
            <person name="Pupko T."/>
            <person name="Shuman H.A."/>
            <person name="Segal G."/>
        </authorList>
    </citation>
    <scope>NUCLEOTIDE SEQUENCE [LARGE SCALE GENOMIC DNA]</scope>
    <source>
        <strain evidence="14 15">Bercovier 4</strain>
    </source>
</reference>
<gene>
    <name evidence="11 14" type="primary">hisS</name>
    <name evidence="14" type="ORF">Lisr_1938</name>
</gene>
<feature type="binding site" evidence="12">
    <location>
        <position position="113"/>
    </location>
    <ligand>
        <name>L-histidine</name>
        <dbReference type="ChEBI" id="CHEBI:57595"/>
    </ligand>
</feature>
<dbReference type="PROSITE" id="PS50862">
    <property type="entry name" value="AA_TRNA_LIGASE_II"/>
    <property type="match status" value="1"/>
</dbReference>
<keyword evidence="8 11" id="KW-0648">Protein biosynthesis</keyword>
<dbReference type="PIRSF" id="PIRSF001549">
    <property type="entry name" value="His-tRNA_synth"/>
    <property type="match status" value="1"/>
</dbReference>
<feature type="binding site" evidence="12">
    <location>
        <begin position="83"/>
        <end position="85"/>
    </location>
    <ligand>
        <name>L-histidine</name>
        <dbReference type="ChEBI" id="CHEBI:57595"/>
    </ligand>
</feature>
<evidence type="ECO:0000313" key="14">
    <source>
        <dbReference type="EMBL" id="KTD19376.1"/>
    </source>
</evidence>
<dbReference type="InterPro" id="IPR036621">
    <property type="entry name" value="Anticodon-bd_dom_sf"/>
</dbReference>
<feature type="binding site" evidence="12">
    <location>
        <position position="259"/>
    </location>
    <ligand>
        <name>L-histidine</name>
        <dbReference type="ChEBI" id="CHEBI:57595"/>
    </ligand>
</feature>
<comment type="caution">
    <text evidence="14">The sequence shown here is derived from an EMBL/GenBank/DDBJ whole genome shotgun (WGS) entry which is preliminary data.</text>
</comment>
<dbReference type="GO" id="GO:0005524">
    <property type="term" value="F:ATP binding"/>
    <property type="evidence" value="ECO:0007669"/>
    <property type="project" value="UniProtKB-UniRule"/>
</dbReference>
<comment type="subcellular location">
    <subcellularLocation>
        <location evidence="1 11">Cytoplasm</location>
    </subcellularLocation>
</comment>
<evidence type="ECO:0000256" key="4">
    <source>
        <dbReference type="ARBA" id="ARBA00022490"/>
    </source>
</evidence>
<dbReference type="InterPro" id="IPR045864">
    <property type="entry name" value="aa-tRNA-synth_II/BPL/LPL"/>
</dbReference>
<dbReference type="Pfam" id="PF13393">
    <property type="entry name" value="tRNA-synt_His"/>
    <property type="match status" value="1"/>
</dbReference>
<dbReference type="Proteomes" id="UP000054761">
    <property type="component" value="Unassembled WGS sequence"/>
</dbReference>
<sequence>MVDKIQAIRGMNDVLPDKTFIWRYVEETFVNCLKQYGYKEIRFPVVESTQLFKRTIGEVTDIVEKEMYTFTDLNGDSLTLRPEGTAGCVRACLEHGLLYNQQQKLWYIGPMFRHEKPQKGRYRQFMQFGVEAFGMSGITIELELIAISLRLWKLLGIDQSLSLQINTLGELSERQAYKEILVRYFRENINSLDEDSKRRLDKNPLRILDSKNPDMQGLIRNAPKLIDALGKDSRAHFEKLCHGLESLGISYIVNPVLVRGLDYYGHTVFEWVTDKLGSQATICAGGRYDALVEHLGGPPTPAVGFALGEERLLLLMETLTIQPKDTTGLSIYIISEGDEGLRQALTIAESIRDKNPHYEVITNTTGGSFKSQFKKADKSGARLAFILGPDEVNQKKVSIKDLRMDSEQIMVNQADINQYLKNNYDSVGSE</sequence>
<dbReference type="InterPro" id="IPR004154">
    <property type="entry name" value="Anticodon-bd"/>
</dbReference>
<dbReference type="PATRIC" id="fig|454.4.peg.2112"/>
<evidence type="ECO:0000256" key="2">
    <source>
        <dbReference type="ARBA" id="ARBA00008226"/>
    </source>
</evidence>
<keyword evidence="4 11" id="KW-0963">Cytoplasm</keyword>
<protein>
    <recommendedName>
        <fullName evidence="11">Histidine--tRNA ligase</fullName>
        <ecNumber evidence="11">6.1.1.21</ecNumber>
    </recommendedName>
    <alternativeName>
        <fullName evidence="11">Histidyl-tRNA synthetase</fullName>
        <shortName evidence="11">HisRS</shortName>
    </alternativeName>
</protein>
<dbReference type="AlphaFoldDB" id="A0A0W0VGW8"/>
<comment type="catalytic activity">
    <reaction evidence="10 11">
        <text>tRNA(His) + L-histidine + ATP = L-histidyl-tRNA(His) + AMP + diphosphate + H(+)</text>
        <dbReference type="Rhea" id="RHEA:17313"/>
        <dbReference type="Rhea" id="RHEA-COMP:9665"/>
        <dbReference type="Rhea" id="RHEA-COMP:9689"/>
        <dbReference type="ChEBI" id="CHEBI:15378"/>
        <dbReference type="ChEBI" id="CHEBI:30616"/>
        <dbReference type="ChEBI" id="CHEBI:33019"/>
        <dbReference type="ChEBI" id="CHEBI:57595"/>
        <dbReference type="ChEBI" id="CHEBI:78442"/>
        <dbReference type="ChEBI" id="CHEBI:78527"/>
        <dbReference type="ChEBI" id="CHEBI:456215"/>
        <dbReference type="EC" id="6.1.1.21"/>
    </reaction>
</comment>
<accession>A0A0W0VGW8</accession>
<dbReference type="FunFam" id="3.30.930.10:FF:000005">
    <property type="entry name" value="Histidine--tRNA ligase"/>
    <property type="match status" value="1"/>
</dbReference>
<keyword evidence="5 11" id="KW-0436">Ligase</keyword>
<dbReference type="STRING" id="454.Lisr_1938"/>
<dbReference type="PANTHER" id="PTHR43707">
    <property type="entry name" value="HISTIDYL-TRNA SYNTHETASE"/>
    <property type="match status" value="1"/>
</dbReference>
<name>A0A0W0VGW8_9GAMM</name>
<keyword evidence="9 11" id="KW-0030">Aminoacyl-tRNA synthetase</keyword>
<comment type="subunit">
    <text evidence="3 11">Homodimer.</text>
</comment>
<dbReference type="SUPFAM" id="SSF55681">
    <property type="entry name" value="Class II aaRS and biotin synthetases"/>
    <property type="match status" value="1"/>
</dbReference>
<feature type="domain" description="Aminoacyl-transfer RNA synthetases class-II family profile" evidence="13">
    <location>
        <begin position="1"/>
        <end position="316"/>
    </location>
</feature>
<evidence type="ECO:0000256" key="8">
    <source>
        <dbReference type="ARBA" id="ARBA00022917"/>
    </source>
</evidence>
<evidence type="ECO:0000256" key="6">
    <source>
        <dbReference type="ARBA" id="ARBA00022741"/>
    </source>
</evidence>
<dbReference type="InterPro" id="IPR041715">
    <property type="entry name" value="HisRS-like_core"/>
</dbReference>
<dbReference type="CDD" id="cd00773">
    <property type="entry name" value="HisRS-like_core"/>
    <property type="match status" value="1"/>
</dbReference>
<evidence type="ECO:0000256" key="12">
    <source>
        <dbReference type="PIRSR" id="PIRSR001549-1"/>
    </source>
</evidence>
<keyword evidence="15" id="KW-1185">Reference proteome</keyword>
<dbReference type="InterPro" id="IPR015807">
    <property type="entry name" value="His-tRNA-ligase"/>
</dbReference>
<dbReference type="GO" id="GO:0005737">
    <property type="term" value="C:cytoplasm"/>
    <property type="evidence" value="ECO:0007669"/>
    <property type="project" value="UniProtKB-SubCell"/>
</dbReference>
<evidence type="ECO:0000256" key="10">
    <source>
        <dbReference type="ARBA" id="ARBA00047639"/>
    </source>
</evidence>
<evidence type="ECO:0000256" key="9">
    <source>
        <dbReference type="ARBA" id="ARBA00023146"/>
    </source>
</evidence>
<evidence type="ECO:0000256" key="3">
    <source>
        <dbReference type="ARBA" id="ARBA00011738"/>
    </source>
</evidence>
<feature type="binding site" evidence="12">
    <location>
        <begin position="263"/>
        <end position="264"/>
    </location>
    <ligand>
        <name>L-histidine</name>
        <dbReference type="ChEBI" id="CHEBI:57595"/>
    </ligand>
</feature>
<dbReference type="InterPro" id="IPR006195">
    <property type="entry name" value="aa-tRNA-synth_II"/>
</dbReference>
<feature type="binding site" evidence="12">
    <location>
        <position position="131"/>
    </location>
    <ligand>
        <name>L-histidine</name>
        <dbReference type="ChEBI" id="CHEBI:57595"/>
    </ligand>
</feature>
<evidence type="ECO:0000256" key="5">
    <source>
        <dbReference type="ARBA" id="ARBA00022598"/>
    </source>
</evidence>
<dbReference type="GO" id="GO:0004821">
    <property type="term" value="F:histidine-tRNA ligase activity"/>
    <property type="evidence" value="ECO:0007669"/>
    <property type="project" value="UniProtKB-UniRule"/>
</dbReference>
<evidence type="ECO:0000313" key="15">
    <source>
        <dbReference type="Proteomes" id="UP000054761"/>
    </source>
</evidence>
<dbReference type="InterPro" id="IPR004516">
    <property type="entry name" value="HisRS/HisZ"/>
</dbReference>
<dbReference type="OrthoDB" id="9800814at2"/>